<dbReference type="InterPro" id="IPR029063">
    <property type="entry name" value="SAM-dependent_MTases_sf"/>
</dbReference>
<dbReference type="PANTHER" id="PTHR43591:SF24">
    <property type="entry name" value="2-METHOXY-6-POLYPRENYL-1,4-BENZOQUINOL METHYLASE, MITOCHONDRIAL"/>
    <property type="match status" value="1"/>
</dbReference>
<proteinExistence type="predicted"/>
<dbReference type="Gene3D" id="3.40.50.150">
    <property type="entry name" value="Vaccinia Virus protein VP39"/>
    <property type="match status" value="1"/>
</dbReference>
<name>A0ABS1YG70_9ACTN</name>
<sequence>MDSFKAEQQSIWNDLSSPWDKWHPVFEAGAEPVTRLLLDTGAVRPGATVLDVASGTGEVSVAAAERVGPRGRVVGVDIAADMVAVAQRRGAGYSQLTFSQGDAEQLDLPQASFDTVLSRWGLMFLPDRPRGLRGLCGLLRPGGRLAGSSWSVPPRAAVISTAFGVIGSRLQLPAPPPGTPGPFSMTDPAVVVDEFTAAGFTGAQADEVQLTFRFDSVDDFVAFSRDLLPPRMRQLVGDRMDDAERESLWTAVGERVSDFVDTQGAVDVPSTAICFHATKPE</sequence>
<dbReference type="CDD" id="cd02440">
    <property type="entry name" value="AdoMet_MTases"/>
    <property type="match status" value="1"/>
</dbReference>
<accession>A0ABS1YG70</accession>
<dbReference type="GO" id="GO:0008168">
    <property type="term" value="F:methyltransferase activity"/>
    <property type="evidence" value="ECO:0007669"/>
    <property type="project" value="UniProtKB-KW"/>
</dbReference>
<protein>
    <submittedName>
        <fullName evidence="2">Methyltransferase domain-containing protein</fullName>
    </submittedName>
</protein>
<evidence type="ECO:0000313" key="3">
    <source>
        <dbReference type="Proteomes" id="UP000622245"/>
    </source>
</evidence>
<dbReference type="SUPFAM" id="SSF53335">
    <property type="entry name" value="S-adenosyl-L-methionine-dependent methyltransferases"/>
    <property type="match status" value="1"/>
</dbReference>
<dbReference type="RefSeq" id="WP_203148631.1">
    <property type="nucleotide sequence ID" value="NZ_JAEVHL010000047.1"/>
</dbReference>
<dbReference type="EMBL" id="JAEVHL010000047">
    <property type="protein sequence ID" value="MBM0276224.1"/>
    <property type="molecule type" value="Genomic_DNA"/>
</dbReference>
<dbReference type="GO" id="GO:0032259">
    <property type="term" value="P:methylation"/>
    <property type="evidence" value="ECO:0007669"/>
    <property type="project" value="UniProtKB-KW"/>
</dbReference>
<keyword evidence="2" id="KW-0808">Transferase</keyword>
<feature type="domain" description="Methyltransferase" evidence="1">
    <location>
        <begin position="49"/>
        <end position="143"/>
    </location>
</feature>
<gene>
    <name evidence="2" type="ORF">JM949_12620</name>
</gene>
<organism evidence="2 3">
    <name type="scientific">Micromonospora tarensis</name>
    <dbReference type="NCBI Taxonomy" id="2806100"/>
    <lineage>
        <taxon>Bacteria</taxon>
        <taxon>Bacillati</taxon>
        <taxon>Actinomycetota</taxon>
        <taxon>Actinomycetes</taxon>
        <taxon>Micromonosporales</taxon>
        <taxon>Micromonosporaceae</taxon>
        <taxon>Micromonospora</taxon>
    </lineage>
</organism>
<keyword evidence="3" id="KW-1185">Reference proteome</keyword>
<evidence type="ECO:0000259" key="1">
    <source>
        <dbReference type="Pfam" id="PF13649"/>
    </source>
</evidence>
<keyword evidence="2" id="KW-0489">Methyltransferase</keyword>
<evidence type="ECO:0000313" key="2">
    <source>
        <dbReference type="EMBL" id="MBM0276224.1"/>
    </source>
</evidence>
<dbReference type="InterPro" id="IPR041698">
    <property type="entry name" value="Methyltransf_25"/>
</dbReference>
<dbReference type="PANTHER" id="PTHR43591">
    <property type="entry name" value="METHYLTRANSFERASE"/>
    <property type="match status" value="1"/>
</dbReference>
<comment type="caution">
    <text evidence="2">The sequence shown here is derived from an EMBL/GenBank/DDBJ whole genome shotgun (WGS) entry which is preliminary data.</text>
</comment>
<dbReference type="Proteomes" id="UP000622245">
    <property type="component" value="Unassembled WGS sequence"/>
</dbReference>
<dbReference type="Pfam" id="PF13649">
    <property type="entry name" value="Methyltransf_25"/>
    <property type="match status" value="1"/>
</dbReference>
<reference evidence="2 3" key="1">
    <citation type="submission" date="2021-01" db="EMBL/GenBank/DDBJ databases">
        <title>Draft genome sequence of Micromonospora sp. strain STR1s_6.</title>
        <authorList>
            <person name="Karlyshev A."/>
            <person name="Jawad R."/>
        </authorList>
    </citation>
    <scope>NUCLEOTIDE SEQUENCE [LARGE SCALE GENOMIC DNA]</scope>
    <source>
        <strain evidence="2 3">STR1S-6</strain>
    </source>
</reference>